<proteinExistence type="predicted"/>
<keyword evidence="2" id="KW-1133">Transmembrane helix</keyword>
<feature type="region of interest" description="Disordered" evidence="1">
    <location>
        <begin position="67"/>
        <end position="122"/>
    </location>
</feature>
<protein>
    <recommendedName>
        <fullName evidence="5">Serine/threonine protein kinase</fullName>
    </recommendedName>
</protein>
<organism evidence="3 4">
    <name type="scientific">Micromonospora fulviviridis</name>
    <dbReference type="NCBI Taxonomy" id="47860"/>
    <lineage>
        <taxon>Bacteria</taxon>
        <taxon>Bacillati</taxon>
        <taxon>Actinomycetota</taxon>
        <taxon>Actinomycetes</taxon>
        <taxon>Micromonosporales</taxon>
        <taxon>Micromonosporaceae</taxon>
        <taxon>Micromonospora</taxon>
    </lineage>
</organism>
<keyword evidence="2" id="KW-0472">Membrane</keyword>
<evidence type="ECO:0000313" key="4">
    <source>
        <dbReference type="Proteomes" id="UP001550348"/>
    </source>
</evidence>
<dbReference type="RefSeq" id="WP_355662721.1">
    <property type="nucleotide sequence ID" value="NZ_JBEXRX010000002.1"/>
</dbReference>
<evidence type="ECO:0000313" key="3">
    <source>
        <dbReference type="EMBL" id="MEU0150483.1"/>
    </source>
</evidence>
<feature type="compositionally biased region" description="Low complexity" evidence="1">
    <location>
        <begin position="67"/>
        <end position="79"/>
    </location>
</feature>
<comment type="caution">
    <text evidence="3">The sequence shown here is derived from an EMBL/GenBank/DDBJ whole genome shotgun (WGS) entry which is preliminary data.</text>
</comment>
<feature type="transmembrane region" description="Helical" evidence="2">
    <location>
        <begin position="40"/>
        <end position="62"/>
    </location>
</feature>
<feature type="region of interest" description="Disordered" evidence="1">
    <location>
        <begin position="211"/>
        <end position="232"/>
    </location>
</feature>
<evidence type="ECO:0000256" key="1">
    <source>
        <dbReference type="SAM" id="MobiDB-lite"/>
    </source>
</evidence>
<dbReference type="Proteomes" id="UP001550348">
    <property type="component" value="Unassembled WGS sequence"/>
</dbReference>
<dbReference type="EMBL" id="JBEXRX010000002">
    <property type="protein sequence ID" value="MEU0150483.1"/>
    <property type="molecule type" value="Genomic_DNA"/>
</dbReference>
<reference evidence="3 4" key="1">
    <citation type="submission" date="2024-06" db="EMBL/GenBank/DDBJ databases">
        <title>The Natural Products Discovery Center: Release of the First 8490 Sequenced Strains for Exploring Actinobacteria Biosynthetic Diversity.</title>
        <authorList>
            <person name="Kalkreuter E."/>
            <person name="Kautsar S.A."/>
            <person name="Yang D."/>
            <person name="Bader C.D."/>
            <person name="Teijaro C.N."/>
            <person name="Fluegel L."/>
            <person name="Davis C.M."/>
            <person name="Simpson J.R."/>
            <person name="Lauterbach L."/>
            <person name="Steele A.D."/>
            <person name="Gui C."/>
            <person name="Meng S."/>
            <person name="Li G."/>
            <person name="Viehrig K."/>
            <person name="Ye F."/>
            <person name="Su P."/>
            <person name="Kiefer A.F."/>
            <person name="Nichols A."/>
            <person name="Cepeda A.J."/>
            <person name="Yan W."/>
            <person name="Fan B."/>
            <person name="Jiang Y."/>
            <person name="Adhikari A."/>
            <person name="Zheng C.-J."/>
            <person name="Schuster L."/>
            <person name="Cowan T.M."/>
            <person name="Smanski M.J."/>
            <person name="Chevrette M.G."/>
            <person name="De Carvalho L.P.S."/>
            <person name="Shen B."/>
        </authorList>
    </citation>
    <scope>NUCLEOTIDE SEQUENCE [LARGE SCALE GENOMIC DNA]</scope>
    <source>
        <strain evidence="3 4">NPDC006286</strain>
    </source>
</reference>
<keyword evidence="4" id="KW-1185">Reference proteome</keyword>
<feature type="compositionally biased region" description="Pro residues" evidence="1">
    <location>
        <begin position="80"/>
        <end position="107"/>
    </location>
</feature>
<name>A0ABV2VCF8_9ACTN</name>
<accession>A0ABV2VCF8</accession>
<evidence type="ECO:0000256" key="2">
    <source>
        <dbReference type="SAM" id="Phobius"/>
    </source>
</evidence>
<evidence type="ECO:0008006" key="5">
    <source>
        <dbReference type="Google" id="ProtNLM"/>
    </source>
</evidence>
<keyword evidence="2" id="KW-0812">Transmembrane</keyword>
<sequence length="308" mass="32587">MMSRDLNRLYRALAADTDERVLPAPDRVRRRADRRARQRAAFGALTVAVLVAGTAAGTRLVLAAAPGADPGPPATTGSPAPSPTATPPAPSPSRTTPPPSARTPDAPPKTSGRPPDASPTSIPDRAFFVLAAANDAGTGSVFGTGPVLPALCGARPGEEGIVTRRARYLAFKLADTPEGHVLDGSYQHSITVYRDGRADDAMDELRQAVRDCPTQPGSDGGEGLTSTQRLLPDAGYGDESVLFELRRPTTDYEGAPAVAEAVRLVRAVRIGNVVTVLWERGWEGTSSPRSQVDKDSRRAVLAIRDWLR</sequence>
<gene>
    <name evidence="3" type="ORF">ABZ071_00870</name>
</gene>